<name>T1GBP8_MEGSC</name>
<keyword evidence="5" id="KW-0560">Oxidoreductase</keyword>
<dbReference type="SUPFAM" id="SSF51735">
    <property type="entry name" value="NAD(P)-binding Rossmann-fold domains"/>
    <property type="match status" value="1"/>
</dbReference>
<evidence type="ECO:0000256" key="7">
    <source>
        <dbReference type="ARBA" id="ARBA00026132"/>
    </source>
</evidence>
<dbReference type="CDD" id="cd05285">
    <property type="entry name" value="sorbitol_DH"/>
    <property type="match status" value="1"/>
</dbReference>
<dbReference type="GO" id="GO:0003939">
    <property type="term" value="F:L-iditol 2-dehydrogenase (NAD+) activity"/>
    <property type="evidence" value="ECO:0007669"/>
    <property type="project" value="TreeGrafter"/>
</dbReference>
<dbReference type="Gene3D" id="3.90.180.10">
    <property type="entry name" value="Medium-chain alcohol dehydrogenases, catalytic domain"/>
    <property type="match status" value="1"/>
</dbReference>
<evidence type="ECO:0000313" key="12">
    <source>
        <dbReference type="EnsemblMetazoa" id="MESCA000685-PA"/>
    </source>
</evidence>
<dbReference type="InterPro" id="IPR013154">
    <property type="entry name" value="ADH-like_N"/>
</dbReference>
<dbReference type="InterPro" id="IPR045306">
    <property type="entry name" value="SDH-like"/>
</dbReference>
<protein>
    <recommendedName>
        <fullName evidence="7">Sorbitol dehydrogenase</fullName>
    </recommendedName>
    <alternativeName>
        <fullName evidence="8">Polyol dehydrogenase</fullName>
    </alternativeName>
</protein>
<accession>T1GBP8</accession>
<feature type="domain" description="Alcohol dehydrogenase-like C-terminal" evidence="10">
    <location>
        <begin position="151"/>
        <end position="282"/>
    </location>
</feature>
<dbReference type="STRING" id="36166.T1GBP8"/>
<dbReference type="Proteomes" id="UP000015102">
    <property type="component" value="Unassembled WGS sequence"/>
</dbReference>
<evidence type="ECO:0000256" key="9">
    <source>
        <dbReference type="RuleBase" id="RU361277"/>
    </source>
</evidence>
<dbReference type="InterPro" id="IPR002328">
    <property type="entry name" value="ADH_Zn_CS"/>
</dbReference>
<evidence type="ECO:0000256" key="5">
    <source>
        <dbReference type="ARBA" id="ARBA00023002"/>
    </source>
</evidence>
<reference evidence="13" key="1">
    <citation type="submission" date="2013-02" db="EMBL/GenBank/DDBJ databases">
        <authorList>
            <person name="Hughes D."/>
        </authorList>
    </citation>
    <scope>NUCLEOTIDE SEQUENCE</scope>
    <source>
        <strain>Durham</strain>
        <strain evidence="13">NC isolate 2 -- Noor lab</strain>
    </source>
</reference>
<dbReference type="Gene3D" id="3.40.50.720">
    <property type="entry name" value="NAD(P)-binding Rossmann-like Domain"/>
    <property type="match status" value="1"/>
</dbReference>
<proteinExistence type="inferred from homology"/>
<dbReference type="AlphaFoldDB" id="T1GBP8"/>
<comment type="cofactor">
    <cofactor evidence="1 9">
        <name>Zn(2+)</name>
        <dbReference type="ChEBI" id="CHEBI:29105"/>
    </cofactor>
</comment>
<dbReference type="GO" id="GO:0008270">
    <property type="term" value="F:zinc ion binding"/>
    <property type="evidence" value="ECO:0007669"/>
    <property type="project" value="InterPro"/>
</dbReference>
<keyword evidence="13" id="KW-1185">Reference proteome</keyword>
<dbReference type="FunFam" id="3.40.50.720:FF:000068">
    <property type="entry name" value="Sorbitol dehydrogenase"/>
    <property type="match status" value="1"/>
</dbReference>
<dbReference type="InterPro" id="IPR011032">
    <property type="entry name" value="GroES-like_sf"/>
</dbReference>
<evidence type="ECO:0000259" key="10">
    <source>
        <dbReference type="Pfam" id="PF00107"/>
    </source>
</evidence>
<evidence type="ECO:0000313" key="13">
    <source>
        <dbReference type="Proteomes" id="UP000015102"/>
    </source>
</evidence>
<reference evidence="12" key="2">
    <citation type="submission" date="2015-06" db="UniProtKB">
        <authorList>
            <consortium name="EnsemblMetazoa"/>
        </authorList>
    </citation>
    <scope>IDENTIFICATION</scope>
</reference>
<dbReference type="SUPFAM" id="SSF50129">
    <property type="entry name" value="GroES-like"/>
    <property type="match status" value="1"/>
</dbReference>
<sequence length="329" mass="34746">NLVTCVFPTHISCLCTNLVGGGGGSDISILTKGRLGDYILDKPLITGHESSGVIVKVGKNVCNLATGDRVAIEPGVPCRYCTFCKAGRYNLCPDLRLCSIPPHAADFCHKLPDHVSLEEGALMEPLSVGVRACRRAGVSLGSKVLITGAGPVGLVTLLAAQAMGAANVLITDLAKHRLETAKLLGAHNTLEVDPKEDEKATVKKIHEIMGCAPDITIDCCGYEATTRLAILSTRSGGRVLVAGLASTDVKIPLVNALAREVDLIGTFTYGLEDYPASLALMASGKIKNINCLITHHFDLKDAPKAFETAQKGLDGAIKVMIHCQPRDSK</sequence>
<dbReference type="GO" id="GO:0006062">
    <property type="term" value="P:sorbitol catabolic process"/>
    <property type="evidence" value="ECO:0007669"/>
    <property type="project" value="TreeGrafter"/>
</dbReference>
<evidence type="ECO:0000256" key="6">
    <source>
        <dbReference type="ARBA" id="ARBA00023027"/>
    </source>
</evidence>
<dbReference type="PANTHER" id="PTHR43161">
    <property type="entry name" value="SORBITOL DEHYDROGENASE"/>
    <property type="match status" value="1"/>
</dbReference>
<evidence type="ECO:0000256" key="8">
    <source>
        <dbReference type="ARBA" id="ARBA00032485"/>
    </source>
</evidence>
<feature type="domain" description="Alcohol dehydrogenase-like N-terminal" evidence="11">
    <location>
        <begin position="24"/>
        <end position="96"/>
    </location>
</feature>
<evidence type="ECO:0000256" key="2">
    <source>
        <dbReference type="ARBA" id="ARBA00008072"/>
    </source>
</evidence>
<dbReference type="HOGENOM" id="CLU_026673_11_5_1"/>
<keyword evidence="6" id="KW-0520">NAD</keyword>
<dbReference type="EnsemblMetazoa" id="MESCA000685-RA">
    <property type="protein sequence ID" value="MESCA000685-PA"/>
    <property type="gene ID" value="MESCA000685"/>
</dbReference>
<comment type="similarity">
    <text evidence="2 9">Belongs to the zinc-containing alcohol dehydrogenase family.</text>
</comment>
<organism evidence="12 13">
    <name type="scientific">Megaselia scalaris</name>
    <name type="common">Humpbacked fly</name>
    <name type="synonym">Phora scalaris</name>
    <dbReference type="NCBI Taxonomy" id="36166"/>
    <lineage>
        <taxon>Eukaryota</taxon>
        <taxon>Metazoa</taxon>
        <taxon>Ecdysozoa</taxon>
        <taxon>Arthropoda</taxon>
        <taxon>Hexapoda</taxon>
        <taxon>Insecta</taxon>
        <taxon>Pterygota</taxon>
        <taxon>Neoptera</taxon>
        <taxon>Endopterygota</taxon>
        <taxon>Diptera</taxon>
        <taxon>Brachycera</taxon>
        <taxon>Muscomorpha</taxon>
        <taxon>Platypezoidea</taxon>
        <taxon>Phoridae</taxon>
        <taxon>Megaseliini</taxon>
        <taxon>Megaselia</taxon>
    </lineage>
</organism>
<dbReference type="Pfam" id="PF00107">
    <property type="entry name" value="ADH_zinc_N"/>
    <property type="match status" value="1"/>
</dbReference>
<evidence type="ECO:0000256" key="1">
    <source>
        <dbReference type="ARBA" id="ARBA00001947"/>
    </source>
</evidence>
<dbReference type="InterPro" id="IPR013149">
    <property type="entry name" value="ADH-like_C"/>
</dbReference>
<dbReference type="InterPro" id="IPR036291">
    <property type="entry name" value="NAD(P)-bd_dom_sf"/>
</dbReference>
<evidence type="ECO:0000256" key="4">
    <source>
        <dbReference type="ARBA" id="ARBA00022833"/>
    </source>
</evidence>
<dbReference type="PROSITE" id="PS00059">
    <property type="entry name" value="ADH_ZINC"/>
    <property type="match status" value="1"/>
</dbReference>
<evidence type="ECO:0000256" key="3">
    <source>
        <dbReference type="ARBA" id="ARBA00022723"/>
    </source>
</evidence>
<dbReference type="PANTHER" id="PTHR43161:SF9">
    <property type="entry name" value="SORBITOL DEHYDROGENASE"/>
    <property type="match status" value="1"/>
</dbReference>
<dbReference type="Pfam" id="PF08240">
    <property type="entry name" value="ADH_N"/>
    <property type="match status" value="1"/>
</dbReference>
<keyword evidence="3 9" id="KW-0479">Metal-binding</keyword>
<dbReference type="EMBL" id="CAQQ02182704">
    <property type="status" value="NOT_ANNOTATED_CDS"/>
    <property type="molecule type" value="Genomic_DNA"/>
</dbReference>
<keyword evidence="4 9" id="KW-0862">Zinc</keyword>
<evidence type="ECO:0000259" key="11">
    <source>
        <dbReference type="Pfam" id="PF08240"/>
    </source>
</evidence>